<evidence type="ECO:0000259" key="3">
    <source>
        <dbReference type="Pfam" id="PF25973"/>
    </source>
</evidence>
<name>A0A7U4RR78_9BACT</name>
<organism evidence="4 5">
    <name type="scientific">Sulfurovum lithotrophicum</name>
    <dbReference type="NCBI Taxonomy" id="206403"/>
    <lineage>
        <taxon>Bacteria</taxon>
        <taxon>Pseudomonadati</taxon>
        <taxon>Campylobacterota</taxon>
        <taxon>Epsilonproteobacteria</taxon>
        <taxon>Campylobacterales</taxon>
        <taxon>Sulfurovaceae</taxon>
        <taxon>Sulfurovum</taxon>
    </lineage>
</organism>
<dbReference type="RefSeq" id="WP_046551684.1">
    <property type="nucleotide sequence ID" value="NZ_CP011308.1"/>
</dbReference>
<reference evidence="4 5" key="1">
    <citation type="submission" date="2015-04" db="EMBL/GenBank/DDBJ databases">
        <title>Complete genome sequence of Sulfurovum lithotrophicum ATCC BAA-797T.</title>
        <authorList>
            <person name="Ahn J."/>
            <person name="Park G."/>
            <person name="Jeon W."/>
            <person name="Jang Y."/>
            <person name="Jang M."/>
            <person name="Lee H."/>
            <person name="Lee H."/>
        </authorList>
    </citation>
    <scope>NUCLEOTIDE SEQUENCE [LARGE SCALE GENOMIC DNA]</scope>
    <source>
        <strain evidence="5">ATCC BAA-797 / 42BKT</strain>
    </source>
</reference>
<evidence type="ECO:0000313" key="5">
    <source>
        <dbReference type="Proteomes" id="UP000034444"/>
    </source>
</evidence>
<dbReference type="AlphaFoldDB" id="A0A7U4RR78"/>
<keyword evidence="2" id="KW-0732">Signal</keyword>
<dbReference type="PANTHER" id="PTHR30469">
    <property type="entry name" value="MULTIDRUG RESISTANCE PROTEIN MDTA"/>
    <property type="match status" value="1"/>
</dbReference>
<dbReference type="Proteomes" id="UP000034444">
    <property type="component" value="Chromosome"/>
</dbReference>
<comment type="similarity">
    <text evidence="1">Belongs to the membrane fusion protein (MFP) (TC 8.A.1) family.</text>
</comment>
<dbReference type="InterPro" id="IPR058647">
    <property type="entry name" value="BSH_CzcB-like"/>
</dbReference>
<evidence type="ECO:0000313" key="4">
    <source>
        <dbReference type="EMBL" id="AKF25618.1"/>
    </source>
</evidence>
<dbReference type="Pfam" id="PF25973">
    <property type="entry name" value="BSH_CzcB"/>
    <property type="match status" value="1"/>
</dbReference>
<dbReference type="Gene3D" id="2.40.50.100">
    <property type="match status" value="2"/>
</dbReference>
<dbReference type="EMBL" id="CP011308">
    <property type="protein sequence ID" value="AKF25618.1"/>
    <property type="molecule type" value="Genomic_DNA"/>
</dbReference>
<gene>
    <name evidence="4" type="ORF">YH65_09665</name>
</gene>
<dbReference type="GO" id="GO:1990281">
    <property type="term" value="C:efflux pump complex"/>
    <property type="evidence" value="ECO:0007669"/>
    <property type="project" value="TreeGrafter"/>
</dbReference>
<dbReference type="GO" id="GO:0015562">
    <property type="term" value="F:efflux transmembrane transporter activity"/>
    <property type="evidence" value="ECO:0007669"/>
    <property type="project" value="TreeGrafter"/>
</dbReference>
<reference evidence="5" key="2">
    <citation type="journal article" date="2017" name="Stand. Genomic Sci.">
        <title>Complete genome sequence of the sulfur-oxidizing chemolithoautotrophic Sulfurovum lithotrophicum 42BKTT.</title>
        <authorList>
            <person name="Jeon W."/>
            <person name="Priscilla L."/>
            <person name="Park G."/>
            <person name="Lee H."/>
            <person name="Lee N."/>
            <person name="Lee D."/>
            <person name="Kwon H."/>
            <person name="Ahn I."/>
            <person name="Lee C."/>
            <person name="Lee H."/>
            <person name="Ahn J."/>
        </authorList>
    </citation>
    <scope>NUCLEOTIDE SEQUENCE [LARGE SCALE GENOMIC DNA]</scope>
    <source>
        <strain evidence="5">ATCC BAA-797 / 42BKT</strain>
    </source>
</reference>
<evidence type="ECO:0000256" key="2">
    <source>
        <dbReference type="SAM" id="SignalP"/>
    </source>
</evidence>
<sequence length="239" mass="26703">MPSLKRILLSLMLLALSLQAEEIYATFNVEAAQHADLAFTTTGTVEKVNVDVASVVKKEDILAELDNSDLKAALDISTIAMKYAKRDYERQVKVKKLVDASRFDTYAFKYEHSKAQVAYQQALLDKTQLKAPFDGVIYEKSVEVGDVVSGAMIRTVMKIQSLKKRKLVLAVDQKYWKVLKPGLTFRYSVDGDNTVYTGKISKVYPYANDANRKIKAEIEAEGFTPGLFGDGYILLPDAK</sequence>
<proteinExistence type="inferred from homology"/>
<protein>
    <submittedName>
        <fullName evidence="4">Transporter</fullName>
    </submittedName>
</protein>
<feature type="signal peptide" evidence="2">
    <location>
        <begin position="1"/>
        <end position="20"/>
    </location>
</feature>
<dbReference type="NCBIfam" id="TIGR01730">
    <property type="entry name" value="RND_mfp"/>
    <property type="match status" value="1"/>
</dbReference>
<feature type="domain" description="CzcB-like barrel-sandwich hybrid" evidence="3">
    <location>
        <begin position="39"/>
        <end position="150"/>
    </location>
</feature>
<evidence type="ECO:0000256" key="1">
    <source>
        <dbReference type="ARBA" id="ARBA00009477"/>
    </source>
</evidence>
<dbReference type="InterPro" id="IPR006143">
    <property type="entry name" value="RND_pump_MFP"/>
</dbReference>
<dbReference type="OrthoDB" id="5342664at2"/>
<accession>A0A7U4RR78</accession>
<feature type="chain" id="PRO_5031221957" evidence="2">
    <location>
        <begin position="21"/>
        <end position="239"/>
    </location>
</feature>
<keyword evidence="5" id="KW-1185">Reference proteome</keyword>
<dbReference type="KEGG" id="slh:YH65_09665"/>
<dbReference type="SUPFAM" id="SSF111369">
    <property type="entry name" value="HlyD-like secretion proteins"/>
    <property type="match status" value="1"/>
</dbReference>